<reference evidence="2 3" key="1">
    <citation type="submission" date="2019-10" db="EMBL/GenBank/DDBJ databases">
        <title>Whole genome shotgun sequence of Acrocarpospora pleiomorpha NBRC 16267.</title>
        <authorList>
            <person name="Ichikawa N."/>
            <person name="Kimura A."/>
            <person name="Kitahashi Y."/>
            <person name="Komaki H."/>
            <person name="Oguchi A."/>
        </authorList>
    </citation>
    <scope>NUCLEOTIDE SEQUENCE [LARGE SCALE GENOMIC DNA]</scope>
    <source>
        <strain evidence="2 3">NBRC 16267</strain>
    </source>
</reference>
<proteinExistence type="predicted"/>
<dbReference type="RefSeq" id="WP_155348146.1">
    <property type="nucleotide sequence ID" value="NZ_BAAAHM010000031.1"/>
</dbReference>
<keyword evidence="3" id="KW-1185">Reference proteome</keyword>
<comment type="caution">
    <text evidence="2">The sequence shown here is derived from an EMBL/GenBank/DDBJ whole genome shotgun (WGS) entry which is preliminary data.</text>
</comment>
<gene>
    <name evidence="2" type="ORF">Aple_061410</name>
</gene>
<organism evidence="2 3">
    <name type="scientific">Acrocarpospora pleiomorpha</name>
    <dbReference type="NCBI Taxonomy" id="90975"/>
    <lineage>
        <taxon>Bacteria</taxon>
        <taxon>Bacillati</taxon>
        <taxon>Actinomycetota</taxon>
        <taxon>Actinomycetes</taxon>
        <taxon>Streptosporangiales</taxon>
        <taxon>Streptosporangiaceae</taxon>
        <taxon>Acrocarpospora</taxon>
    </lineage>
</organism>
<sequence>MASIKRIRLGNLKNGKPPRHVARPGRQAEGQELPAAEAFRAEIEAAKNKGQYLDPHAGKILFRDYAESGSRRSGRQGALGTFTAYIKRLKGHIRPTFDNSSGEGQRQRHPGLG</sequence>
<dbReference type="AlphaFoldDB" id="A0A5M3XQE7"/>
<accession>A0A5M3XQE7</accession>
<protein>
    <recommendedName>
        <fullName evidence="4">Integrase SAM-like N-terminal domain-containing protein</fullName>
    </recommendedName>
</protein>
<dbReference type="EMBL" id="BLAF01000039">
    <property type="protein sequence ID" value="GES23242.1"/>
    <property type="molecule type" value="Genomic_DNA"/>
</dbReference>
<evidence type="ECO:0008006" key="4">
    <source>
        <dbReference type="Google" id="ProtNLM"/>
    </source>
</evidence>
<evidence type="ECO:0000313" key="3">
    <source>
        <dbReference type="Proteomes" id="UP000377595"/>
    </source>
</evidence>
<feature type="region of interest" description="Disordered" evidence="1">
    <location>
        <begin position="1"/>
        <end position="31"/>
    </location>
</feature>
<evidence type="ECO:0000313" key="2">
    <source>
        <dbReference type="EMBL" id="GES23242.1"/>
    </source>
</evidence>
<feature type="region of interest" description="Disordered" evidence="1">
    <location>
        <begin position="93"/>
        <end position="113"/>
    </location>
</feature>
<evidence type="ECO:0000256" key="1">
    <source>
        <dbReference type="SAM" id="MobiDB-lite"/>
    </source>
</evidence>
<name>A0A5M3XQE7_9ACTN</name>
<dbReference type="Proteomes" id="UP000377595">
    <property type="component" value="Unassembled WGS sequence"/>
</dbReference>